<dbReference type="SUPFAM" id="SSF53335">
    <property type="entry name" value="S-adenosyl-L-methionine-dependent methyltransferases"/>
    <property type="match status" value="1"/>
</dbReference>
<keyword evidence="3" id="KW-0808">Transferase</keyword>
<evidence type="ECO:0000259" key="7">
    <source>
        <dbReference type="Pfam" id="PF02384"/>
    </source>
</evidence>
<dbReference type="Proteomes" id="UP000066986">
    <property type="component" value="Chromosome"/>
</dbReference>
<reference evidence="9" key="2">
    <citation type="submission" date="2016-01" db="EMBL/GenBank/DDBJ databases">
        <title>Six Aerococcus type strain genome sequencing and assembly using PacBio and Illumina Hiseq.</title>
        <authorList>
            <person name="Carkaci D."/>
            <person name="Dargis R."/>
            <person name="Nielsen X.C."/>
            <person name="Skovgaard O."/>
            <person name="Fuursted K."/>
            <person name="Christensen J.J."/>
        </authorList>
    </citation>
    <scope>NUCLEOTIDE SEQUENCE [LARGE SCALE GENOMIC DNA]</scope>
    <source>
        <strain evidence="9">CCUG4311</strain>
    </source>
</reference>
<dbReference type="Pfam" id="PF02384">
    <property type="entry name" value="N6_Mtase"/>
    <property type="match status" value="1"/>
</dbReference>
<evidence type="ECO:0000256" key="3">
    <source>
        <dbReference type="ARBA" id="ARBA00022679"/>
    </source>
</evidence>
<dbReference type="AlphaFoldDB" id="A0AAU8U2A8"/>
<evidence type="ECO:0000256" key="4">
    <source>
        <dbReference type="ARBA" id="ARBA00022691"/>
    </source>
</evidence>
<protein>
    <recommendedName>
        <fullName evidence="1">site-specific DNA-methyltransferase (adenine-specific)</fullName>
        <ecNumber evidence="1">2.1.1.72</ecNumber>
    </recommendedName>
</protein>
<dbReference type="KEGG" id="avs:AWM76_00825"/>
<keyword evidence="5" id="KW-0680">Restriction system</keyword>
<evidence type="ECO:0000256" key="1">
    <source>
        <dbReference type="ARBA" id="ARBA00011900"/>
    </source>
</evidence>
<proteinExistence type="predicted"/>
<dbReference type="REBASE" id="137661">
    <property type="entry name" value="M.Avi4311ORF825P"/>
</dbReference>
<keyword evidence="2" id="KW-0489">Methyltransferase</keyword>
<name>A0AAU8U2A8_9LACT</name>
<dbReference type="GO" id="GO:0008170">
    <property type="term" value="F:N-methyltransferase activity"/>
    <property type="evidence" value="ECO:0007669"/>
    <property type="project" value="InterPro"/>
</dbReference>
<evidence type="ECO:0000256" key="5">
    <source>
        <dbReference type="ARBA" id="ARBA00022747"/>
    </source>
</evidence>
<dbReference type="EC" id="2.1.1.72" evidence="1"/>
<evidence type="ECO:0000256" key="2">
    <source>
        <dbReference type="ARBA" id="ARBA00022603"/>
    </source>
</evidence>
<accession>A0AAU8U2A8</accession>
<dbReference type="GO" id="GO:0003677">
    <property type="term" value="F:DNA binding"/>
    <property type="evidence" value="ECO:0007669"/>
    <property type="project" value="InterPro"/>
</dbReference>
<dbReference type="GO" id="GO:0032259">
    <property type="term" value="P:methylation"/>
    <property type="evidence" value="ECO:0007669"/>
    <property type="project" value="UniProtKB-KW"/>
</dbReference>
<dbReference type="EMBL" id="CP014164">
    <property type="protein sequence ID" value="AMC00214.1"/>
    <property type="molecule type" value="Genomic_DNA"/>
</dbReference>
<organism evidence="8 9">
    <name type="scientific">Aerococcus viridans</name>
    <dbReference type="NCBI Taxonomy" id="1377"/>
    <lineage>
        <taxon>Bacteria</taxon>
        <taxon>Bacillati</taxon>
        <taxon>Bacillota</taxon>
        <taxon>Bacilli</taxon>
        <taxon>Lactobacillales</taxon>
        <taxon>Aerococcaceae</taxon>
        <taxon>Aerococcus</taxon>
    </lineage>
</organism>
<dbReference type="Gene3D" id="3.40.50.150">
    <property type="entry name" value="Vaccinia Virus protein VP39"/>
    <property type="match status" value="1"/>
</dbReference>
<evidence type="ECO:0000313" key="9">
    <source>
        <dbReference type="Proteomes" id="UP000066986"/>
    </source>
</evidence>
<dbReference type="GO" id="GO:0009007">
    <property type="term" value="F:site-specific DNA-methyltransferase (adenine-specific) activity"/>
    <property type="evidence" value="ECO:0007669"/>
    <property type="project" value="UniProtKB-EC"/>
</dbReference>
<dbReference type="InterPro" id="IPR003356">
    <property type="entry name" value="DNA_methylase_A-5"/>
</dbReference>
<dbReference type="PANTHER" id="PTHR42933">
    <property type="entry name" value="SLR6095 PROTEIN"/>
    <property type="match status" value="1"/>
</dbReference>
<reference evidence="8 9" key="1">
    <citation type="journal article" date="2016" name="Genome Announc.">
        <title>Complete Genome Sequences of Aerococcus christensenii CCUG 28831T, Aerococcus sanguinicola CCUG 43001T, Aerococcus urinae CCUG 36881T, Aerococcus urinaeequi CCUG 28094T, Aerococcus urinaehominis CCUG 42038 BT, and Aerococcus viridans CCUG 4311T.</title>
        <authorList>
            <person name="Carkaci D."/>
            <person name="Dargis R."/>
            <person name="Nielsen X.C."/>
            <person name="Skovgaard O."/>
            <person name="Fuursted K."/>
            <person name="Christensen J.J."/>
        </authorList>
    </citation>
    <scope>NUCLEOTIDE SEQUENCE [LARGE SCALE GENOMIC DNA]</scope>
    <source>
        <strain evidence="8 9">CCUG4311</strain>
    </source>
</reference>
<keyword evidence="4" id="KW-0949">S-adenosyl-L-methionine</keyword>
<evidence type="ECO:0000313" key="8">
    <source>
        <dbReference type="EMBL" id="AMC00214.1"/>
    </source>
</evidence>
<evidence type="ECO:0000256" key="6">
    <source>
        <dbReference type="ARBA" id="ARBA00047942"/>
    </source>
</evidence>
<dbReference type="GO" id="GO:0009307">
    <property type="term" value="P:DNA restriction-modification system"/>
    <property type="evidence" value="ECO:0007669"/>
    <property type="project" value="UniProtKB-KW"/>
</dbReference>
<sequence>MKKNRDSRDVLFIDASNEFTKAKNQNKLEEKHLDKIYETYLKREDVEKYAHVATYEEIEENDFNLNIPRYVDTFEEAEPIDVVALKDEMKQTDQEIEDVSKELLAMVDDLEVTADTKDIIDALKEVLG</sequence>
<dbReference type="InterPro" id="IPR029063">
    <property type="entry name" value="SAM-dependent_MTases_sf"/>
</dbReference>
<gene>
    <name evidence="8" type="ORF">AWM76_00825</name>
</gene>
<dbReference type="InterPro" id="IPR051537">
    <property type="entry name" value="DNA_Adenine_Mtase"/>
</dbReference>
<dbReference type="PANTHER" id="PTHR42933:SF1">
    <property type="entry name" value="SITE-SPECIFIC DNA-METHYLTRANSFERASE (ADENINE-SPECIFIC)"/>
    <property type="match status" value="1"/>
</dbReference>
<comment type="catalytic activity">
    <reaction evidence="6">
        <text>a 2'-deoxyadenosine in DNA + S-adenosyl-L-methionine = an N(6)-methyl-2'-deoxyadenosine in DNA + S-adenosyl-L-homocysteine + H(+)</text>
        <dbReference type="Rhea" id="RHEA:15197"/>
        <dbReference type="Rhea" id="RHEA-COMP:12418"/>
        <dbReference type="Rhea" id="RHEA-COMP:12419"/>
        <dbReference type="ChEBI" id="CHEBI:15378"/>
        <dbReference type="ChEBI" id="CHEBI:57856"/>
        <dbReference type="ChEBI" id="CHEBI:59789"/>
        <dbReference type="ChEBI" id="CHEBI:90615"/>
        <dbReference type="ChEBI" id="CHEBI:90616"/>
        <dbReference type="EC" id="2.1.1.72"/>
    </reaction>
</comment>
<feature type="domain" description="DNA methylase adenine-specific" evidence="7">
    <location>
        <begin position="2"/>
        <end position="78"/>
    </location>
</feature>